<proteinExistence type="predicted"/>
<reference evidence="1" key="1">
    <citation type="submission" date="2021-08" db="EMBL/GenBank/DDBJ databases">
        <title>Chromosome-Level Trichoderma cornu-damae using Hi-C Data.</title>
        <authorList>
            <person name="Kim C.S."/>
        </authorList>
    </citation>
    <scope>NUCLEOTIDE SEQUENCE</scope>
    <source>
        <strain evidence="1">KA19-0412C</strain>
    </source>
</reference>
<protein>
    <submittedName>
        <fullName evidence="1">Uncharacterized protein</fullName>
    </submittedName>
</protein>
<evidence type="ECO:0000313" key="2">
    <source>
        <dbReference type="Proteomes" id="UP000827724"/>
    </source>
</evidence>
<dbReference type="EMBL" id="JAIWOZ010000004">
    <property type="protein sequence ID" value="KAH6605675.1"/>
    <property type="molecule type" value="Genomic_DNA"/>
</dbReference>
<keyword evidence="2" id="KW-1185">Reference proteome</keyword>
<evidence type="ECO:0000313" key="1">
    <source>
        <dbReference type="EMBL" id="KAH6605675.1"/>
    </source>
</evidence>
<dbReference type="Proteomes" id="UP000827724">
    <property type="component" value="Unassembled WGS sequence"/>
</dbReference>
<sequence>MPSRHVDDTTRMLPTTSRAYPAACECGVVSSGCDGCSDRATLYSQSRSRPREKMVAARA</sequence>
<comment type="caution">
    <text evidence="1">The sequence shown here is derived from an EMBL/GenBank/DDBJ whole genome shotgun (WGS) entry which is preliminary data.</text>
</comment>
<gene>
    <name evidence="1" type="ORF">Trco_004828</name>
</gene>
<name>A0A9P8QGG8_9HYPO</name>
<organism evidence="1 2">
    <name type="scientific">Trichoderma cornu-damae</name>
    <dbReference type="NCBI Taxonomy" id="654480"/>
    <lineage>
        <taxon>Eukaryota</taxon>
        <taxon>Fungi</taxon>
        <taxon>Dikarya</taxon>
        <taxon>Ascomycota</taxon>
        <taxon>Pezizomycotina</taxon>
        <taxon>Sordariomycetes</taxon>
        <taxon>Hypocreomycetidae</taxon>
        <taxon>Hypocreales</taxon>
        <taxon>Hypocreaceae</taxon>
        <taxon>Trichoderma</taxon>
    </lineage>
</organism>
<dbReference type="AlphaFoldDB" id="A0A9P8QGG8"/>
<accession>A0A9P8QGG8</accession>